<name>A0A0R3Q7B4_9BILA</name>
<dbReference type="EMBL" id="UZAG01001129">
    <property type="protein sequence ID" value="VDO10471.1"/>
    <property type="molecule type" value="Genomic_DNA"/>
</dbReference>
<dbReference type="WBParaSite" id="BTMF_0000221801-mRNA-1">
    <property type="protein sequence ID" value="BTMF_0000221801-mRNA-1"/>
    <property type="gene ID" value="BTMF_0000221801"/>
</dbReference>
<reference evidence="1 2" key="2">
    <citation type="submission" date="2018-11" db="EMBL/GenBank/DDBJ databases">
        <authorList>
            <consortium name="Pathogen Informatics"/>
        </authorList>
    </citation>
    <scope>NUCLEOTIDE SEQUENCE [LARGE SCALE GENOMIC DNA]</scope>
</reference>
<dbReference type="Proteomes" id="UP000280834">
    <property type="component" value="Unassembled WGS sequence"/>
</dbReference>
<keyword evidence="2" id="KW-1185">Reference proteome</keyword>
<dbReference type="AlphaFoldDB" id="A0A0R3Q7B4"/>
<reference evidence="3" key="1">
    <citation type="submission" date="2017-02" db="UniProtKB">
        <authorList>
            <consortium name="WormBaseParasite"/>
        </authorList>
    </citation>
    <scope>IDENTIFICATION</scope>
</reference>
<evidence type="ECO:0000313" key="2">
    <source>
        <dbReference type="Proteomes" id="UP000280834"/>
    </source>
</evidence>
<gene>
    <name evidence="1" type="ORF">BTMF_LOCUS1544</name>
</gene>
<evidence type="ECO:0000313" key="1">
    <source>
        <dbReference type="EMBL" id="VDO10471.1"/>
    </source>
</evidence>
<organism evidence="3">
    <name type="scientific">Brugia timori</name>
    <dbReference type="NCBI Taxonomy" id="42155"/>
    <lineage>
        <taxon>Eukaryota</taxon>
        <taxon>Metazoa</taxon>
        <taxon>Ecdysozoa</taxon>
        <taxon>Nematoda</taxon>
        <taxon>Chromadorea</taxon>
        <taxon>Rhabditida</taxon>
        <taxon>Spirurina</taxon>
        <taxon>Spiruromorpha</taxon>
        <taxon>Filarioidea</taxon>
        <taxon>Onchocercidae</taxon>
        <taxon>Brugia</taxon>
    </lineage>
</organism>
<accession>A0A0R3Q7B4</accession>
<evidence type="ECO:0000313" key="3">
    <source>
        <dbReference type="WBParaSite" id="BTMF_0000221801-mRNA-1"/>
    </source>
</evidence>
<proteinExistence type="predicted"/>
<protein>
    <submittedName>
        <fullName evidence="1 3">Uncharacterized protein</fullName>
    </submittedName>
</protein>
<sequence length="34" mass="4024">MYTRNLRGTRLYAHVFYQASLLTSMDCRNSIHGF</sequence>